<dbReference type="Proteomes" id="UP000799324">
    <property type="component" value="Unassembled WGS sequence"/>
</dbReference>
<organism evidence="2 3">
    <name type="scientific">Lophiostoma macrostomum CBS 122681</name>
    <dbReference type="NCBI Taxonomy" id="1314788"/>
    <lineage>
        <taxon>Eukaryota</taxon>
        <taxon>Fungi</taxon>
        <taxon>Dikarya</taxon>
        <taxon>Ascomycota</taxon>
        <taxon>Pezizomycotina</taxon>
        <taxon>Dothideomycetes</taxon>
        <taxon>Pleosporomycetidae</taxon>
        <taxon>Pleosporales</taxon>
        <taxon>Lophiostomataceae</taxon>
        <taxon>Lophiostoma</taxon>
    </lineage>
</organism>
<feature type="compositionally biased region" description="Polar residues" evidence="1">
    <location>
        <begin position="142"/>
        <end position="160"/>
    </location>
</feature>
<gene>
    <name evidence="2" type="ORF">K491DRAFT_694004</name>
</gene>
<feature type="compositionally biased region" description="Basic residues" evidence="1">
    <location>
        <begin position="54"/>
        <end position="65"/>
    </location>
</feature>
<evidence type="ECO:0000313" key="3">
    <source>
        <dbReference type="Proteomes" id="UP000799324"/>
    </source>
</evidence>
<feature type="compositionally biased region" description="Polar residues" evidence="1">
    <location>
        <begin position="1"/>
        <end position="11"/>
    </location>
</feature>
<feature type="compositionally biased region" description="Polar residues" evidence="1">
    <location>
        <begin position="198"/>
        <end position="210"/>
    </location>
</feature>
<name>A0A6A6T2D2_9PLEO</name>
<accession>A0A6A6T2D2</accession>
<proteinExistence type="predicted"/>
<protein>
    <submittedName>
        <fullName evidence="2">Uncharacterized protein</fullName>
    </submittedName>
</protein>
<feature type="compositionally biased region" description="Polar residues" evidence="1">
    <location>
        <begin position="41"/>
        <end position="50"/>
    </location>
</feature>
<dbReference type="AlphaFoldDB" id="A0A6A6T2D2"/>
<feature type="compositionally biased region" description="Low complexity" evidence="1">
    <location>
        <begin position="22"/>
        <end position="40"/>
    </location>
</feature>
<dbReference type="EMBL" id="MU004367">
    <property type="protein sequence ID" value="KAF2654239.1"/>
    <property type="molecule type" value="Genomic_DNA"/>
</dbReference>
<sequence>MATATETSDGPSRTERRRQFWRRNGQQRGGRQTQTRAQETAEISSQQLNVPTARRGRASRGRNNTRGRSGSPAHSPFASRNDHSYLGRHTVNTLPPSPVLLQTETTTIQGVGYLQTQSSTTHSIHSTPFLVETSSVFTRTESTGWSSMDSSSLMEVNTPASEPPEPWPATSGAHDFFDVGAQFASESAPLPVEKESSEPTAKSGKNSGSSRPRPVIIVTSDGKVDIIEPAGAQSNTSVVEVEADGTDPLSLLASLPLDMSSAHLDWISTEDWLETIPLRVPKASTFPPMGIDHVDDELADAVQLLRIET</sequence>
<feature type="region of interest" description="Disordered" evidence="1">
    <location>
        <begin position="1"/>
        <end position="97"/>
    </location>
</feature>
<dbReference type="OrthoDB" id="10548468at2759"/>
<feature type="region of interest" description="Disordered" evidence="1">
    <location>
        <begin position="188"/>
        <end position="215"/>
    </location>
</feature>
<evidence type="ECO:0000313" key="2">
    <source>
        <dbReference type="EMBL" id="KAF2654239.1"/>
    </source>
</evidence>
<keyword evidence="3" id="KW-1185">Reference proteome</keyword>
<reference evidence="2" key="1">
    <citation type="journal article" date="2020" name="Stud. Mycol.">
        <title>101 Dothideomycetes genomes: a test case for predicting lifestyles and emergence of pathogens.</title>
        <authorList>
            <person name="Haridas S."/>
            <person name="Albert R."/>
            <person name="Binder M."/>
            <person name="Bloem J."/>
            <person name="Labutti K."/>
            <person name="Salamov A."/>
            <person name="Andreopoulos B."/>
            <person name="Baker S."/>
            <person name="Barry K."/>
            <person name="Bills G."/>
            <person name="Bluhm B."/>
            <person name="Cannon C."/>
            <person name="Castanera R."/>
            <person name="Culley D."/>
            <person name="Daum C."/>
            <person name="Ezra D."/>
            <person name="Gonzalez J."/>
            <person name="Henrissat B."/>
            <person name="Kuo A."/>
            <person name="Liang C."/>
            <person name="Lipzen A."/>
            <person name="Lutzoni F."/>
            <person name="Magnuson J."/>
            <person name="Mondo S."/>
            <person name="Nolan M."/>
            <person name="Ohm R."/>
            <person name="Pangilinan J."/>
            <person name="Park H.-J."/>
            <person name="Ramirez L."/>
            <person name="Alfaro M."/>
            <person name="Sun H."/>
            <person name="Tritt A."/>
            <person name="Yoshinaga Y."/>
            <person name="Zwiers L.-H."/>
            <person name="Turgeon B."/>
            <person name="Goodwin S."/>
            <person name="Spatafora J."/>
            <person name="Crous P."/>
            <person name="Grigoriev I."/>
        </authorList>
    </citation>
    <scope>NUCLEOTIDE SEQUENCE</scope>
    <source>
        <strain evidence="2">CBS 122681</strain>
    </source>
</reference>
<evidence type="ECO:0000256" key="1">
    <source>
        <dbReference type="SAM" id="MobiDB-lite"/>
    </source>
</evidence>
<feature type="region of interest" description="Disordered" evidence="1">
    <location>
        <begin position="142"/>
        <end position="174"/>
    </location>
</feature>